<dbReference type="OrthoDB" id="39175at2759"/>
<dbReference type="Proteomes" id="UP000244073">
    <property type="component" value="Unassembled WGS sequence"/>
</dbReference>
<evidence type="ECO:0000313" key="2">
    <source>
        <dbReference type="Proteomes" id="UP000244073"/>
    </source>
</evidence>
<dbReference type="RefSeq" id="XP_040753000.1">
    <property type="nucleotide sequence ID" value="XM_040900701.1"/>
</dbReference>
<evidence type="ECO:0000313" key="1">
    <source>
        <dbReference type="EMBL" id="PTU21608.1"/>
    </source>
</evidence>
<accession>A0A2T5LZ94</accession>
<name>A0A2T5LZ94_9EURO</name>
<dbReference type="AlphaFoldDB" id="A0A2T5LZ94"/>
<dbReference type="EMBL" id="MSFN02000003">
    <property type="protein sequence ID" value="PTU21608.1"/>
    <property type="molecule type" value="Genomic_DNA"/>
</dbReference>
<organism evidence="1 2">
    <name type="scientific">Aspergillus ochraceoroseus IBT 24754</name>
    <dbReference type="NCBI Taxonomy" id="1392256"/>
    <lineage>
        <taxon>Eukaryota</taxon>
        <taxon>Fungi</taxon>
        <taxon>Dikarya</taxon>
        <taxon>Ascomycota</taxon>
        <taxon>Pezizomycotina</taxon>
        <taxon>Eurotiomycetes</taxon>
        <taxon>Eurotiomycetidae</taxon>
        <taxon>Eurotiales</taxon>
        <taxon>Aspergillaceae</taxon>
        <taxon>Aspergillus</taxon>
        <taxon>Aspergillus subgen. Nidulantes</taxon>
    </lineage>
</organism>
<gene>
    <name evidence="1" type="ORF">P175DRAFT_0556574</name>
</gene>
<dbReference type="GeneID" id="63817585"/>
<sequence>MPQKDMVVSDNDTLQSACFGRPSMISIDDFDLPDMSAQVFCHLTKLCPLINGVHRKEYNRVVSELHVFHLACIVLIYLLPGTHRHTFLLCKTAIVASSCVARLYESMLYREDVPRLLSIHRWVSLVVAVPLIYCSILFSNGEVDSPEELAIIRSVSAQLSKNSRSIHMAATRINQLPQDKRHLGSLSLDAGQVRYSTGCFSGLDCLAAVSVSAESLSTKMKLLKDETLDRSPSFDSLESILHDLPWNLEAWPLGEMNEFDQLGGILGG</sequence>
<dbReference type="VEuPathDB" id="FungiDB:P175DRAFT_0556574"/>
<comment type="caution">
    <text evidence="1">The sequence shown here is derived from an EMBL/GenBank/DDBJ whole genome shotgun (WGS) entry which is preliminary data.</text>
</comment>
<proteinExistence type="predicted"/>
<reference evidence="1 2" key="1">
    <citation type="journal article" date="2018" name="Proc. Natl. Acad. Sci. U.S.A.">
        <title>Linking secondary metabolites to gene clusters through genome sequencing of six diverse Aspergillus species.</title>
        <authorList>
            <person name="Kaerboelling I."/>
            <person name="Vesth T.C."/>
            <person name="Frisvad J.C."/>
            <person name="Nybo J.L."/>
            <person name="Theobald S."/>
            <person name="Kuo A."/>
            <person name="Bowyer P."/>
            <person name="Matsuda Y."/>
            <person name="Mondo S."/>
            <person name="Lyhne E.K."/>
            <person name="Kogle M.E."/>
            <person name="Clum A."/>
            <person name="Lipzen A."/>
            <person name="Salamov A."/>
            <person name="Ngan C.Y."/>
            <person name="Daum C."/>
            <person name="Chiniquy J."/>
            <person name="Barry K."/>
            <person name="LaButti K."/>
            <person name="Haridas S."/>
            <person name="Simmons B.A."/>
            <person name="Magnuson J.K."/>
            <person name="Mortensen U.H."/>
            <person name="Larsen T.O."/>
            <person name="Grigoriev I.V."/>
            <person name="Baker S.E."/>
            <person name="Andersen M.R."/>
        </authorList>
    </citation>
    <scope>NUCLEOTIDE SEQUENCE [LARGE SCALE GENOMIC DNA]</scope>
    <source>
        <strain evidence="1 2">IBT 24754</strain>
    </source>
</reference>
<protein>
    <submittedName>
        <fullName evidence="1">Uncharacterized protein</fullName>
    </submittedName>
</protein>